<name>A0A0G0JU49_9BACT</name>
<reference evidence="2 3" key="1">
    <citation type="journal article" date="2015" name="Nature">
        <title>rRNA introns, odd ribosomes, and small enigmatic genomes across a large radiation of phyla.</title>
        <authorList>
            <person name="Brown C.T."/>
            <person name="Hug L.A."/>
            <person name="Thomas B.C."/>
            <person name="Sharon I."/>
            <person name="Castelle C.J."/>
            <person name="Singh A."/>
            <person name="Wilkins M.J."/>
            <person name="Williams K.H."/>
            <person name="Banfield J.F."/>
        </authorList>
    </citation>
    <scope>NUCLEOTIDE SEQUENCE [LARGE SCALE GENOMIC DNA]</scope>
</reference>
<keyword evidence="1" id="KW-0472">Membrane</keyword>
<sequence>MERVDVMSVARFLGIATASSLIPFYIHLQWLTGPLVNALLIIALFLIGIRSAMVLCVIPSLMALAGGLIPAVLAPVVPFIMLSNMLFVLCIDRLYSFFKNDNQGYWLGVAVGSFIKFIFLYFSVSFMSKLLIKQELAQKVAQMMSWPQLATALSGGLIAWAVLKWLKRI</sequence>
<protein>
    <submittedName>
        <fullName evidence="2">[Fe] hydrogenase, HymD subunit</fullName>
    </submittedName>
</protein>
<organism evidence="2 3">
    <name type="scientific">Candidatus Falkowbacteria bacterium GW2011_GWE1_38_31</name>
    <dbReference type="NCBI Taxonomy" id="1618638"/>
    <lineage>
        <taxon>Bacteria</taxon>
        <taxon>Candidatus Falkowiibacteriota</taxon>
    </lineage>
</organism>
<accession>A0A0G0JU49</accession>
<comment type="caution">
    <text evidence="2">The sequence shown here is derived from an EMBL/GenBank/DDBJ whole genome shotgun (WGS) entry which is preliminary data.</text>
</comment>
<feature type="transmembrane region" description="Helical" evidence="1">
    <location>
        <begin position="68"/>
        <end position="92"/>
    </location>
</feature>
<keyword evidence="1" id="KW-1133">Transmembrane helix</keyword>
<feature type="transmembrane region" description="Helical" evidence="1">
    <location>
        <begin position="6"/>
        <end position="26"/>
    </location>
</feature>
<evidence type="ECO:0000313" key="2">
    <source>
        <dbReference type="EMBL" id="KKQ71038.1"/>
    </source>
</evidence>
<feature type="transmembrane region" description="Helical" evidence="1">
    <location>
        <begin position="104"/>
        <end position="124"/>
    </location>
</feature>
<feature type="transmembrane region" description="Helical" evidence="1">
    <location>
        <begin position="38"/>
        <end position="62"/>
    </location>
</feature>
<proteinExistence type="predicted"/>
<evidence type="ECO:0000313" key="3">
    <source>
        <dbReference type="Proteomes" id="UP000034022"/>
    </source>
</evidence>
<dbReference type="EMBL" id="LBUU01000002">
    <property type="protein sequence ID" value="KKQ71038.1"/>
    <property type="molecule type" value="Genomic_DNA"/>
</dbReference>
<keyword evidence="1" id="KW-0812">Transmembrane</keyword>
<dbReference type="AlphaFoldDB" id="A0A0G0JU49"/>
<feature type="transmembrane region" description="Helical" evidence="1">
    <location>
        <begin position="144"/>
        <end position="163"/>
    </location>
</feature>
<dbReference type="GO" id="GO:0022857">
    <property type="term" value="F:transmembrane transporter activity"/>
    <property type="evidence" value="ECO:0007669"/>
    <property type="project" value="InterPro"/>
</dbReference>
<evidence type="ECO:0000256" key="1">
    <source>
        <dbReference type="SAM" id="Phobius"/>
    </source>
</evidence>
<dbReference type="Proteomes" id="UP000034022">
    <property type="component" value="Unassembled WGS sequence"/>
</dbReference>
<dbReference type="InterPro" id="IPR024529">
    <property type="entry name" value="ECF_trnsprt_substrate-spec"/>
</dbReference>
<gene>
    <name evidence="2" type="ORF">US91_C0002G0117</name>
</gene>
<dbReference type="Pfam" id="PF12822">
    <property type="entry name" value="ECF_trnsprt"/>
    <property type="match status" value="1"/>
</dbReference>